<dbReference type="SUPFAM" id="SSF51419">
    <property type="entry name" value="PLP-binding barrel"/>
    <property type="match status" value="1"/>
</dbReference>
<dbReference type="GO" id="GO:0030632">
    <property type="term" value="P:D-alanine biosynthetic process"/>
    <property type="evidence" value="ECO:0007669"/>
    <property type="project" value="TreeGrafter"/>
</dbReference>
<dbReference type="PRINTS" id="PR00992">
    <property type="entry name" value="ALARACEMASE"/>
</dbReference>
<accession>A0A1F5ZTB7</accession>
<evidence type="ECO:0000256" key="3">
    <source>
        <dbReference type="ARBA" id="ARBA00023235"/>
    </source>
</evidence>
<dbReference type="NCBIfam" id="TIGR00492">
    <property type="entry name" value="alr"/>
    <property type="match status" value="1"/>
</dbReference>
<evidence type="ECO:0000313" key="6">
    <source>
        <dbReference type="EMBL" id="OGG15728.1"/>
    </source>
</evidence>
<dbReference type="Proteomes" id="UP000176923">
    <property type="component" value="Unassembled WGS sequence"/>
</dbReference>
<evidence type="ECO:0000256" key="4">
    <source>
        <dbReference type="PIRSR" id="PIRSR600821-50"/>
    </source>
</evidence>
<evidence type="ECO:0000313" key="7">
    <source>
        <dbReference type="Proteomes" id="UP000176923"/>
    </source>
</evidence>
<dbReference type="GO" id="GO:0008784">
    <property type="term" value="F:alanine racemase activity"/>
    <property type="evidence" value="ECO:0007669"/>
    <property type="project" value="InterPro"/>
</dbReference>
<organism evidence="6 7">
    <name type="scientific">Candidatus Gottesmanbacteria bacterium RIFCSPHIGHO2_02_FULL_39_11</name>
    <dbReference type="NCBI Taxonomy" id="1798382"/>
    <lineage>
        <taxon>Bacteria</taxon>
        <taxon>Candidatus Gottesmaniibacteriota</taxon>
    </lineage>
</organism>
<keyword evidence="3" id="KW-0413">Isomerase</keyword>
<dbReference type="SMART" id="SM01005">
    <property type="entry name" value="Ala_racemase_C"/>
    <property type="match status" value="1"/>
</dbReference>
<dbReference type="Gene3D" id="3.20.20.10">
    <property type="entry name" value="Alanine racemase"/>
    <property type="match status" value="1"/>
</dbReference>
<evidence type="ECO:0000256" key="1">
    <source>
        <dbReference type="ARBA" id="ARBA00001933"/>
    </source>
</evidence>
<dbReference type="GO" id="GO:0030170">
    <property type="term" value="F:pyridoxal phosphate binding"/>
    <property type="evidence" value="ECO:0007669"/>
    <property type="project" value="TreeGrafter"/>
</dbReference>
<dbReference type="InterPro" id="IPR011079">
    <property type="entry name" value="Ala_racemase_C"/>
</dbReference>
<dbReference type="AlphaFoldDB" id="A0A1F5ZTB7"/>
<dbReference type="InterPro" id="IPR000821">
    <property type="entry name" value="Ala_racemase"/>
</dbReference>
<keyword evidence="2 4" id="KW-0663">Pyridoxal phosphate</keyword>
<evidence type="ECO:0000259" key="5">
    <source>
        <dbReference type="SMART" id="SM01005"/>
    </source>
</evidence>
<proteinExistence type="predicted"/>
<dbReference type="SUPFAM" id="SSF50621">
    <property type="entry name" value="Alanine racemase C-terminal domain-like"/>
    <property type="match status" value="1"/>
</dbReference>
<dbReference type="GO" id="GO:0005829">
    <property type="term" value="C:cytosol"/>
    <property type="evidence" value="ECO:0007669"/>
    <property type="project" value="TreeGrafter"/>
</dbReference>
<sequence>MEVDLGQLKDNFRKVRSFVGKDIGIISVVKCDGYGLGLVPVSQTLYKAGSEKIGVSTSSEAVKIKKENKNIPVVTLYPPLKWEIPTLIQANAEITVDDIKDIEAIRKISHNNKIYPPRKIHVMVDTGMNRYGIPPQEAVDFIKSATKIPQIKIEGIFSHFSTATRSDKFAVSQFAIFMEVIKRLAENGIEIPTIHIANSAAVMSFPDTINPRIFRNIMPSARLFIRPGGILYGLYGDLNKKTELKMNPVLRRVVSHIAHIAEIEAGEIVGYGRRWVSQEETQIATVPVGFGDDGYLIRTTEPAPLDKEPTQVLIHGKRCKIVGLVASSGFGVDLEGIHAKKGDEVVLIGKDGNEEITLDEITDRNSLISMQLLTLLGARMERVYVH</sequence>
<dbReference type="PANTHER" id="PTHR30511">
    <property type="entry name" value="ALANINE RACEMASE"/>
    <property type="match status" value="1"/>
</dbReference>
<dbReference type="Gene3D" id="2.40.37.10">
    <property type="entry name" value="Lyase, Ornithine Decarboxylase, Chain A, domain 1"/>
    <property type="match status" value="1"/>
</dbReference>
<dbReference type="InterPro" id="IPR029066">
    <property type="entry name" value="PLP-binding_barrel"/>
</dbReference>
<dbReference type="PANTHER" id="PTHR30511:SF0">
    <property type="entry name" value="ALANINE RACEMASE, CATABOLIC-RELATED"/>
    <property type="match status" value="1"/>
</dbReference>
<dbReference type="Pfam" id="PF01168">
    <property type="entry name" value="Ala_racemase_N"/>
    <property type="match status" value="1"/>
</dbReference>
<reference evidence="6 7" key="1">
    <citation type="journal article" date="2016" name="Nat. Commun.">
        <title>Thousands of microbial genomes shed light on interconnected biogeochemical processes in an aquifer system.</title>
        <authorList>
            <person name="Anantharaman K."/>
            <person name="Brown C.T."/>
            <person name="Hug L.A."/>
            <person name="Sharon I."/>
            <person name="Castelle C.J."/>
            <person name="Probst A.J."/>
            <person name="Thomas B.C."/>
            <person name="Singh A."/>
            <person name="Wilkins M.J."/>
            <person name="Karaoz U."/>
            <person name="Brodie E.L."/>
            <person name="Williams K.H."/>
            <person name="Hubbard S.S."/>
            <person name="Banfield J.F."/>
        </authorList>
    </citation>
    <scope>NUCLEOTIDE SEQUENCE [LARGE SCALE GENOMIC DNA]</scope>
</reference>
<feature type="modified residue" description="N6-(pyridoxal phosphate)lysine" evidence="4">
    <location>
        <position position="30"/>
    </location>
</feature>
<protein>
    <submittedName>
        <fullName evidence="6">Alanine racemase</fullName>
    </submittedName>
</protein>
<dbReference type="CDD" id="cd00430">
    <property type="entry name" value="PLPDE_III_AR"/>
    <property type="match status" value="1"/>
</dbReference>
<dbReference type="STRING" id="1798382.A3D77_01745"/>
<dbReference type="Pfam" id="PF00842">
    <property type="entry name" value="Ala_racemase_C"/>
    <property type="match status" value="1"/>
</dbReference>
<feature type="domain" description="Alanine racemase C-terminal" evidence="5">
    <location>
        <begin position="249"/>
        <end position="385"/>
    </location>
</feature>
<comment type="cofactor">
    <cofactor evidence="1 4">
        <name>pyridoxal 5'-phosphate</name>
        <dbReference type="ChEBI" id="CHEBI:597326"/>
    </cofactor>
</comment>
<gene>
    <name evidence="6" type="ORF">A3D77_01745</name>
</gene>
<dbReference type="InterPro" id="IPR009006">
    <property type="entry name" value="Ala_racemase/Decarboxylase_C"/>
</dbReference>
<dbReference type="EMBL" id="MFJL01000019">
    <property type="protein sequence ID" value="OGG15728.1"/>
    <property type="molecule type" value="Genomic_DNA"/>
</dbReference>
<dbReference type="InterPro" id="IPR001608">
    <property type="entry name" value="Ala_racemase_N"/>
</dbReference>
<evidence type="ECO:0000256" key="2">
    <source>
        <dbReference type="ARBA" id="ARBA00022898"/>
    </source>
</evidence>
<name>A0A1F5ZTB7_9BACT</name>
<comment type="caution">
    <text evidence="6">The sequence shown here is derived from an EMBL/GenBank/DDBJ whole genome shotgun (WGS) entry which is preliminary data.</text>
</comment>